<name>B8C7T5_THAPS</name>
<evidence type="ECO:0000313" key="7">
    <source>
        <dbReference type="EMBL" id="EED90161.1"/>
    </source>
</evidence>
<dbReference type="InterPro" id="IPR016177">
    <property type="entry name" value="DNA-bd_dom_sf"/>
</dbReference>
<keyword evidence="3" id="KW-0238">DNA-binding</keyword>
<dbReference type="HOGENOM" id="CLU_1782420_0_0_1"/>
<dbReference type="GO" id="GO:0003700">
    <property type="term" value="F:DNA-binding transcription factor activity"/>
    <property type="evidence" value="ECO:0007669"/>
    <property type="project" value="InterPro"/>
</dbReference>
<comment type="subcellular location">
    <subcellularLocation>
        <location evidence="1">Nucleus</location>
    </subcellularLocation>
</comment>
<dbReference type="GO" id="GO:0003677">
    <property type="term" value="F:DNA binding"/>
    <property type="evidence" value="ECO:0007669"/>
    <property type="project" value="UniProtKB-KW"/>
</dbReference>
<dbReference type="Proteomes" id="UP000001449">
    <property type="component" value="Chromosome 9"/>
</dbReference>
<feature type="domain" description="AP2/ERF" evidence="6">
    <location>
        <begin position="6"/>
        <end position="62"/>
    </location>
</feature>
<dbReference type="AlphaFoldDB" id="B8C7T5"/>
<keyword evidence="8" id="KW-1185">Reference proteome</keyword>
<evidence type="ECO:0000256" key="4">
    <source>
        <dbReference type="ARBA" id="ARBA00023163"/>
    </source>
</evidence>
<dbReference type="EMBL" id="CM000645">
    <property type="protein sequence ID" value="EED90161.1"/>
    <property type="molecule type" value="Genomic_DNA"/>
</dbReference>
<feature type="non-terminal residue" evidence="7">
    <location>
        <position position="1"/>
    </location>
</feature>
<evidence type="ECO:0000313" key="8">
    <source>
        <dbReference type="Proteomes" id="UP000001449"/>
    </source>
</evidence>
<evidence type="ECO:0000256" key="1">
    <source>
        <dbReference type="ARBA" id="ARBA00004123"/>
    </source>
</evidence>
<evidence type="ECO:0000256" key="3">
    <source>
        <dbReference type="ARBA" id="ARBA00023125"/>
    </source>
</evidence>
<dbReference type="InterPro" id="IPR036955">
    <property type="entry name" value="AP2/ERF_dom_sf"/>
</dbReference>
<organism evidence="7 8">
    <name type="scientific">Thalassiosira pseudonana</name>
    <name type="common">Marine diatom</name>
    <name type="synonym">Cyclotella nana</name>
    <dbReference type="NCBI Taxonomy" id="35128"/>
    <lineage>
        <taxon>Eukaryota</taxon>
        <taxon>Sar</taxon>
        <taxon>Stramenopiles</taxon>
        <taxon>Ochrophyta</taxon>
        <taxon>Bacillariophyta</taxon>
        <taxon>Coscinodiscophyceae</taxon>
        <taxon>Thalassiosirophycidae</taxon>
        <taxon>Thalassiosirales</taxon>
        <taxon>Thalassiosiraceae</taxon>
        <taxon>Thalassiosira</taxon>
    </lineage>
</organism>
<evidence type="ECO:0000256" key="5">
    <source>
        <dbReference type="ARBA" id="ARBA00023242"/>
    </source>
</evidence>
<dbReference type="GeneID" id="7449272"/>
<dbReference type="GO" id="GO:0005634">
    <property type="term" value="C:nucleus"/>
    <property type="evidence" value="ECO:0007669"/>
    <property type="project" value="UniProtKB-SubCell"/>
</dbReference>
<dbReference type="PaxDb" id="35128-Thaps263487"/>
<proteinExistence type="predicted"/>
<gene>
    <name evidence="7" type="ORF">THAPSDRAFT_263487</name>
</gene>
<dbReference type="RefSeq" id="XP_002292186.1">
    <property type="nucleotide sequence ID" value="XM_002292150.1"/>
</dbReference>
<feature type="non-terminal residue" evidence="7">
    <location>
        <position position="146"/>
    </location>
</feature>
<reference evidence="7 8" key="1">
    <citation type="journal article" date="2004" name="Science">
        <title>The genome of the diatom Thalassiosira pseudonana: ecology, evolution, and metabolism.</title>
        <authorList>
            <person name="Armbrust E.V."/>
            <person name="Berges J.A."/>
            <person name="Bowler C."/>
            <person name="Green B.R."/>
            <person name="Martinez D."/>
            <person name="Putnam N.H."/>
            <person name="Zhou S."/>
            <person name="Allen A.E."/>
            <person name="Apt K.E."/>
            <person name="Bechner M."/>
            <person name="Brzezinski M.A."/>
            <person name="Chaal B.K."/>
            <person name="Chiovitti A."/>
            <person name="Davis A.K."/>
            <person name="Demarest M.S."/>
            <person name="Detter J.C."/>
            <person name="Glavina T."/>
            <person name="Goodstein D."/>
            <person name="Hadi M.Z."/>
            <person name="Hellsten U."/>
            <person name="Hildebrand M."/>
            <person name="Jenkins B.D."/>
            <person name="Jurka J."/>
            <person name="Kapitonov V.V."/>
            <person name="Kroger N."/>
            <person name="Lau W.W."/>
            <person name="Lane T.W."/>
            <person name="Larimer F.W."/>
            <person name="Lippmeier J.C."/>
            <person name="Lucas S."/>
            <person name="Medina M."/>
            <person name="Montsant A."/>
            <person name="Obornik M."/>
            <person name="Parker M.S."/>
            <person name="Palenik B."/>
            <person name="Pazour G.J."/>
            <person name="Richardson P.M."/>
            <person name="Rynearson T.A."/>
            <person name="Saito M.A."/>
            <person name="Schwartz D.C."/>
            <person name="Thamatrakoln K."/>
            <person name="Valentin K."/>
            <person name="Vardi A."/>
            <person name="Wilkerson F.P."/>
            <person name="Rokhsar D.S."/>
        </authorList>
    </citation>
    <scope>NUCLEOTIDE SEQUENCE [LARGE SCALE GENOMIC DNA]</scope>
    <source>
        <strain evidence="7 8">CCMP1335</strain>
    </source>
</reference>
<dbReference type="PANTHER" id="PTHR31677">
    <property type="entry name" value="AP2 DOMAIN CLASS TRANSCRIPTION FACTOR"/>
    <property type="match status" value="1"/>
</dbReference>
<dbReference type="Gene3D" id="3.30.730.10">
    <property type="entry name" value="AP2/ERF domain"/>
    <property type="match status" value="2"/>
</dbReference>
<reference evidence="7 8" key="2">
    <citation type="journal article" date="2008" name="Nature">
        <title>The Phaeodactylum genome reveals the evolutionary history of diatom genomes.</title>
        <authorList>
            <person name="Bowler C."/>
            <person name="Allen A.E."/>
            <person name="Badger J.H."/>
            <person name="Grimwood J."/>
            <person name="Jabbari K."/>
            <person name="Kuo A."/>
            <person name="Maheswari U."/>
            <person name="Martens C."/>
            <person name="Maumus F."/>
            <person name="Otillar R.P."/>
            <person name="Rayko E."/>
            <person name="Salamov A."/>
            <person name="Vandepoele K."/>
            <person name="Beszteri B."/>
            <person name="Gruber A."/>
            <person name="Heijde M."/>
            <person name="Katinka M."/>
            <person name="Mock T."/>
            <person name="Valentin K."/>
            <person name="Verret F."/>
            <person name="Berges J.A."/>
            <person name="Brownlee C."/>
            <person name="Cadoret J.P."/>
            <person name="Chiovitti A."/>
            <person name="Choi C.J."/>
            <person name="Coesel S."/>
            <person name="De Martino A."/>
            <person name="Detter J.C."/>
            <person name="Durkin C."/>
            <person name="Falciatore A."/>
            <person name="Fournet J."/>
            <person name="Haruta M."/>
            <person name="Huysman M.J."/>
            <person name="Jenkins B.D."/>
            <person name="Jiroutova K."/>
            <person name="Jorgensen R.E."/>
            <person name="Joubert Y."/>
            <person name="Kaplan A."/>
            <person name="Kroger N."/>
            <person name="Kroth P.G."/>
            <person name="La Roche J."/>
            <person name="Lindquist E."/>
            <person name="Lommer M."/>
            <person name="Martin-Jezequel V."/>
            <person name="Lopez P.J."/>
            <person name="Lucas S."/>
            <person name="Mangogna M."/>
            <person name="McGinnis K."/>
            <person name="Medlin L.K."/>
            <person name="Montsant A."/>
            <person name="Oudot-Le Secq M.P."/>
            <person name="Napoli C."/>
            <person name="Obornik M."/>
            <person name="Parker M.S."/>
            <person name="Petit J.L."/>
            <person name="Porcel B.M."/>
            <person name="Poulsen N."/>
            <person name="Robison M."/>
            <person name="Rychlewski L."/>
            <person name="Rynearson T.A."/>
            <person name="Schmutz J."/>
            <person name="Shapiro H."/>
            <person name="Siaut M."/>
            <person name="Stanley M."/>
            <person name="Sussman M.R."/>
            <person name="Taylor A.R."/>
            <person name="Vardi A."/>
            <person name="von Dassow P."/>
            <person name="Vyverman W."/>
            <person name="Willis A."/>
            <person name="Wyrwicz L.S."/>
            <person name="Rokhsar D.S."/>
            <person name="Weissenbach J."/>
            <person name="Armbrust E.V."/>
            <person name="Green B.R."/>
            <person name="Van de Peer Y."/>
            <person name="Grigoriev I.V."/>
        </authorList>
    </citation>
    <scope>NUCLEOTIDE SEQUENCE [LARGE SCALE GENOMIC DNA]</scope>
    <source>
        <strain evidence="7 8">CCMP1335</strain>
    </source>
</reference>
<keyword evidence="5" id="KW-0539">Nucleus</keyword>
<dbReference type="PROSITE" id="PS51032">
    <property type="entry name" value="AP2_ERF"/>
    <property type="match status" value="1"/>
</dbReference>
<keyword evidence="4" id="KW-0804">Transcription</keyword>
<dbReference type="STRING" id="35128.B8C7T5"/>
<accession>B8C7T5</accession>
<dbReference type="PANTHER" id="PTHR31677:SF196">
    <property type="entry name" value="ETHYLENE-RESPONSIVE TRANSCRIPTION FACTOR ERF109"/>
    <property type="match status" value="1"/>
</dbReference>
<dbReference type="KEGG" id="tps:THAPSDRAFT_263487"/>
<protein>
    <submittedName>
        <fullName evidence="7">Pathogenesis-related transcription factor</fullName>
    </submittedName>
</protein>
<dbReference type="InterPro" id="IPR001471">
    <property type="entry name" value="AP2/ERF_dom"/>
</dbReference>
<evidence type="ECO:0000256" key="2">
    <source>
        <dbReference type="ARBA" id="ARBA00023015"/>
    </source>
</evidence>
<dbReference type="InParanoid" id="B8C7T5"/>
<evidence type="ECO:0000259" key="6">
    <source>
        <dbReference type="PROSITE" id="PS51032"/>
    </source>
</evidence>
<dbReference type="SUPFAM" id="SSF54171">
    <property type="entry name" value="DNA-binding domain"/>
    <property type="match status" value="2"/>
</dbReference>
<keyword evidence="2" id="KW-0805">Transcription regulation</keyword>
<sequence>REYSIAYRGVHFNKSVSKYQTKLHHSNKQHSIGCYSLAADAALAFDKAATVLKGLGRRINFVSVQDAEEMDKINAKVKEVVSKATLDFSSGYKGASLIIGSTKYRSYVYFAKKQYSLGTYYLASDAAWAHDNATIQSGGVDYITNF</sequence>